<evidence type="ECO:0000256" key="8">
    <source>
        <dbReference type="SAM" id="SignalP"/>
    </source>
</evidence>
<evidence type="ECO:0000256" key="7">
    <source>
        <dbReference type="ARBA" id="ARBA00023288"/>
    </source>
</evidence>
<dbReference type="RefSeq" id="WP_236342928.1">
    <property type="nucleotide sequence ID" value="NZ_CAKMMF010000013.1"/>
</dbReference>
<evidence type="ECO:0000313" key="11">
    <source>
        <dbReference type="EMBL" id="CAH1206793.1"/>
    </source>
</evidence>
<dbReference type="PROSITE" id="PS51257">
    <property type="entry name" value="PROKAR_LIPOPROTEIN"/>
    <property type="match status" value="1"/>
</dbReference>
<accession>A0ABN8GJH4</accession>
<keyword evidence="3" id="KW-0309">Germination</keyword>
<proteinExistence type="inferred from homology"/>
<keyword evidence="5" id="KW-0472">Membrane</keyword>
<feature type="signal peptide" evidence="8">
    <location>
        <begin position="1"/>
        <end position="24"/>
    </location>
</feature>
<name>A0ABN8GJH4_9BACL</name>
<dbReference type="InterPro" id="IPR046953">
    <property type="entry name" value="Spore_GerAC-like_C"/>
</dbReference>
<comment type="subcellular location">
    <subcellularLocation>
        <location evidence="1">Membrane</location>
        <topology evidence="1">Lipid-anchor</topology>
    </subcellularLocation>
</comment>
<reference evidence="11" key="1">
    <citation type="submission" date="2022-01" db="EMBL/GenBank/DDBJ databases">
        <authorList>
            <person name="Criscuolo A."/>
        </authorList>
    </citation>
    <scope>NUCLEOTIDE SEQUENCE</scope>
    <source>
        <strain evidence="11">CIP111893</strain>
    </source>
</reference>
<evidence type="ECO:0000256" key="2">
    <source>
        <dbReference type="ARBA" id="ARBA00007886"/>
    </source>
</evidence>
<evidence type="ECO:0000259" key="9">
    <source>
        <dbReference type="Pfam" id="PF05504"/>
    </source>
</evidence>
<evidence type="ECO:0000256" key="3">
    <source>
        <dbReference type="ARBA" id="ARBA00022544"/>
    </source>
</evidence>
<dbReference type="InterPro" id="IPR038501">
    <property type="entry name" value="Spore_GerAC_C_sf"/>
</dbReference>
<evidence type="ECO:0000256" key="4">
    <source>
        <dbReference type="ARBA" id="ARBA00022729"/>
    </source>
</evidence>
<organism evidence="11 12">
    <name type="scientific">Paenibacillus plantiphilus</name>
    <dbReference type="NCBI Taxonomy" id="2905650"/>
    <lineage>
        <taxon>Bacteria</taxon>
        <taxon>Bacillati</taxon>
        <taxon>Bacillota</taxon>
        <taxon>Bacilli</taxon>
        <taxon>Bacillales</taxon>
        <taxon>Paenibacillaceae</taxon>
        <taxon>Paenibacillus</taxon>
    </lineage>
</organism>
<evidence type="ECO:0000256" key="1">
    <source>
        <dbReference type="ARBA" id="ARBA00004635"/>
    </source>
</evidence>
<feature type="chain" id="PRO_5045272622" evidence="8">
    <location>
        <begin position="25"/>
        <end position="375"/>
    </location>
</feature>
<dbReference type="NCBIfam" id="TIGR02887">
    <property type="entry name" value="spore_ger_x_C"/>
    <property type="match status" value="1"/>
</dbReference>
<gene>
    <name evidence="11" type="ORF">PAECIP111893_02614</name>
</gene>
<dbReference type="PANTHER" id="PTHR35789">
    <property type="entry name" value="SPORE GERMINATION PROTEIN B3"/>
    <property type="match status" value="1"/>
</dbReference>
<feature type="domain" description="Spore germination protein N-terminal" evidence="10">
    <location>
        <begin position="25"/>
        <end position="192"/>
    </location>
</feature>
<evidence type="ECO:0000259" key="10">
    <source>
        <dbReference type="Pfam" id="PF25198"/>
    </source>
</evidence>
<comment type="similarity">
    <text evidence="2">Belongs to the GerABKC lipoprotein family.</text>
</comment>
<comment type="caution">
    <text evidence="11">The sequence shown here is derived from an EMBL/GenBank/DDBJ whole genome shotgun (WGS) entry which is preliminary data.</text>
</comment>
<keyword evidence="12" id="KW-1185">Reference proteome</keyword>
<keyword evidence="7" id="KW-0449">Lipoprotein</keyword>
<dbReference type="PANTHER" id="PTHR35789:SF1">
    <property type="entry name" value="SPORE GERMINATION PROTEIN B3"/>
    <property type="match status" value="1"/>
</dbReference>
<dbReference type="Pfam" id="PF25198">
    <property type="entry name" value="Spore_GerAC_N"/>
    <property type="match status" value="1"/>
</dbReference>
<evidence type="ECO:0000256" key="6">
    <source>
        <dbReference type="ARBA" id="ARBA00023139"/>
    </source>
</evidence>
<dbReference type="EMBL" id="CAKMMF010000013">
    <property type="protein sequence ID" value="CAH1206793.1"/>
    <property type="molecule type" value="Genomic_DNA"/>
</dbReference>
<sequence length="375" mass="41833">MKQRLLSALTIVVLVCLTTTTSCQDQLNLEDASTPLAIGLDLNEDNQFEFYTSTPIFSKNIKKKSLEISGTARTLRQSRALQNAQSPGSAQGRNYQVLLVGKRILQHEDWITMLDIIFRDARNTVTDRVIAVEGSVSEIMLLNPPDQPMLPILLRGMINTSSGSSETVSTTAQELRRQYYEKGMTPSISQVKVKDNSVLVTGTTLLHKGGKFAASLGYQESILLNILQNNARSGVSLSYAIPGKPQTGPFHTDMISFTAQKLATKIKTSYKRSRFQFDIKLKIAAALTEILFPLTIQQDYKKLEPIIAEQVKLQTEAMLKKFQSHKIDPVGFGLNARAYQYQQYKKVQDHWTDAIADASFHVTVEFTINSIGPIK</sequence>
<dbReference type="InterPro" id="IPR057336">
    <property type="entry name" value="GerAC_N"/>
</dbReference>
<dbReference type="Gene3D" id="3.30.300.210">
    <property type="entry name" value="Nutrient germinant receptor protein C, domain 3"/>
    <property type="match status" value="1"/>
</dbReference>
<evidence type="ECO:0000313" key="12">
    <source>
        <dbReference type="Proteomes" id="UP000838686"/>
    </source>
</evidence>
<keyword evidence="6" id="KW-0564">Palmitate</keyword>
<protein>
    <submittedName>
        <fullName evidence="11">Uncharacterized protein</fullName>
    </submittedName>
</protein>
<dbReference type="Proteomes" id="UP000838686">
    <property type="component" value="Unassembled WGS sequence"/>
</dbReference>
<evidence type="ECO:0000256" key="5">
    <source>
        <dbReference type="ARBA" id="ARBA00023136"/>
    </source>
</evidence>
<dbReference type="Pfam" id="PF05504">
    <property type="entry name" value="Spore_GerAC"/>
    <property type="match status" value="1"/>
</dbReference>
<dbReference type="InterPro" id="IPR008844">
    <property type="entry name" value="Spore_GerAC-like"/>
</dbReference>
<keyword evidence="4 8" id="KW-0732">Signal</keyword>
<feature type="domain" description="Spore germination GerAC-like C-terminal" evidence="9">
    <location>
        <begin position="201"/>
        <end position="372"/>
    </location>
</feature>